<name>A0A0Q3N2E4_BRADI</name>
<proteinExistence type="predicted"/>
<dbReference type="Gramene" id="KQK10822">
    <property type="protein sequence ID" value="KQK10822"/>
    <property type="gene ID" value="BRADI_2g56416v3"/>
</dbReference>
<evidence type="ECO:0000259" key="1">
    <source>
        <dbReference type="SMART" id="SM00645"/>
    </source>
</evidence>
<gene>
    <name evidence="3" type="primary">LOC104582908</name>
    <name evidence="2" type="ORF">BRADI_2g56416v3</name>
</gene>
<accession>A0A0Q3N2E4</accession>
<dbReference type="GO" id="GO:0008234">
    <property type="term" value="F:cysteine-type peptidase activity"/>
    <property type="evidence" value="ECO:0007669"/>
    <property type="project" value="InterPro"/>
</dbReference>
<dbReference type="Pfam" id="PF00112">
    <property type="entry name" value="Peptidase_C1"/>
    <property type="match status" value="1"/>
</dbReference>
<dbReference type="EMBL" id="CM000881">
    <property type="protein sequence ID" value="KQK10822.1"/>
    <property type="molecule type" value="Genomic_DNA"/>
</dbReference>
<keyword evidence="4" id="KW-1185">Reference proteome</keyword>
<dbReference type="InterPro" id="IPR025660">
    <property type="entry name" value="Pept_his_AS"/>
</dbReference>
<dbReference type="Gene3D" id="3.90.70.10">
    <property type="entry name" value="Cysteine proteinases"/>
    <property type="match status" value="1"/>
</dbReference>
<reference evidence="2" key="2">
    <citation type="submission" date="2017-06" db="EMBL/GenBank/DDBJ databases">
        <title>WGS assembly of Brachypodium distachyon.</title>
        <authorList>
            <consortium name="The International Brachypodium Initiative"/>
            <person name="Lucas S."/>
            <person name="Harmon-Smith M."/>
            <person name="Lail K."/>
            <person name="Tice H."/>
            <person name="Grimwood J."/>
            <person name="Bruce D."/>
            <person name="Barry K."/>
            <person name="Shu S."/>
            <person name="Lindquist E."/>
            <person name="Wang M."/>
            <person name="Pitluck S."/>
            <person name="Vogel J.P."/>
            <person name="Garvin D.F."/>
            <person name="Mockler T.C."/>
            <person name="Schmutz J."/>
            <person name="Rokhsar D."/>
            <person name="Bevan M.W."/>
        </authorList>
    </citation>
    <scope>NUCLEOTIDE SEQUENCE</scope>
    <source>
        <strain evidence="2">Bd21</strain>
    </source>
</reference>
<protein>
    <recommendedName>
        <fullName evidence="1">Peptidase C1A papain C-terminal domain-containing protein</fullName>
    </recommendedName>
</protein>
<reference evidence="3" key="3">
    <citation type="submission" date="2018-08" db="UniProtKB">
        <authorList>
            <consortium name="EnsemblPlants"/>
        </authorList>
    </citation>
    <scope>IDENTIFICATION</scope>
    <source>
        <strain evidence="3">cv. Bd21</strain>
    </source>
</reference>
<dbReference type="EnsemblPlants" id="KQK10822">
    <property type="protein sequence ID" value="KQK10822"/>
    <property type="gene ID" value="BRADI_2g56416v3"/>
</dbReference>
<dbReference type="GeneID" id="104582908"/>
<dbReference type="OrthoDB" id="65740at2759"/>
<dbReference type="Proteomes" id="UP000008810">
    <property type="component" value="Chromosome 2"/>
</dbReference>
<dbReference type="RefSeq" id="XP_010232624.1">
    <property type="nucleotide sequence ID" value="XM_010234322.3"/>
</dbReference>
<organism evidence="2">
    <name type="scientific">Brachypodium distachyon</name>
    <name type="common">Purple false brome</name>
    <name type="synonym">Trachynia distachya</name>
    <dbReference type="NCBI Taxonomy" id="15368"/>
    <lineage>
        <taxon>Eukaryota</taxon>
        <taxon>Viridiplantae</taxon>
        <taxon>Streptophyta</taxon>
        <taxon>Embryophyta</taxon>
        <taxon>Tracheophyta</taxon>
        <taxon>Spermatophyta</taxon>
        <taxon>Magnoliopsida</taxon>
        <taxon>Liliopsida</taxon>
        <taxon>Poales</taxon>
        <taxon>Poaceae</taxon>
        <taxon>BOP clade</taxon>
        <taxon>Pooideae</taxon>
        <taxon>Stipodae</taxon>
        <taxon>Brachypodieae</taxon>
        <taxon>Brachypodium</taxon>
    </lineage>
</organism>
<evidence type="ECO:0000313" key="4">
    <source>
        <dbReference type="Proteomes" id="UP000008810"/>
    </source>
</evidence>
<evidence type="ECO:0000313" key="3">
    <source>
        <dbReference type="EnsemblPlants" id="KQK10822"/>
    </source>
</evidence>
<feature type="domain" description="Peptidase C1A papain C-terminal" evidence="1">
    <location>
        <begin position="47"/>
        <end position="277"/>
    </location>
</feature>
<dbReference type="SUPFAM" id="SSF54001">
    <property type="entry name" value="Cysteine proteinases"/>
    <property type="match status" value="1"/>
</dbReference>
<sequence length="279" mass="32531">MEMTMEEDSFEDDIVFCPTCRLILYPTDDSNKFFLLSCRACNHEVRLDYEFTWEKHKVNKKSILPPVRKQNAGTCCPNAVLTSLDARLNFNRALMNKGPAEMLSLDHLLEQYSEEEERKTGLKYDGSKGYKLRETAHIIRKKGVLHEHDYASKNRQGKSWCRARHYPQKNASFTEICNKILKGNVLFTSIPVTEQWSMLKAGDMYMANRDLVITEYYDNKPEESWHAIVLVGFGQEGGVEYFRFQNSYGTRFCENGIGIVRAREICHIERFEPYYVNDN</sequence>
<reference evidence="2 3" key="1">
    <citation type="journal article" date="2010" name="Nature">
        <title>Genome sequencing and analysis of the model grass Brachypodium distachyon.</title>
        <authorList>
            <consortium name="International Brachypodium Initiative"/>
        </authorList>
    </citation>
    <scope>NUCLEOTIDE SEQUENCE [LARGE SCALE GENOMIC DNA]</scope>
    <source>
        <strain evidence="2">Bd21</strain>
        <strain evidence="3">cv. Bd21</strain>
    </source>
</reference>
<dbReference type="AlphaFoldDB" id="A0A0Q3N2E4"/>
<dbReference type="InterPro" id="IPR038765">
    <property type="entry name" value="Papain-like_cys_pep_sf"/>
</dbReference>
<evidence type="ECO:0000313" key="2">
    <source>
        <dbReference type="EMBL" id="KQK10822.1"/>
    </source>
</evidence>
<dbReference type="PROSITE" id="PS00639">
    <property type="entry name" value="THIOL_PROTEASE_HIS"/>
    <property type="match status" value="1"/>
</dbReference>
<dbReference type="InterPro" id="IPR000668">
    <property type="entry name" value="Peptidase_C1A_C"/>
</dbReference>
<dbReference type="SMART" id="SM00645">
    <property type="entry name" value="Pept_C1"/>
    <property type="match status" value="1"/>
</dbReference>
<dbReference type="GO" id="GO:0006508">
    <property type="term" value="P:proteolysis"/>
    <property type="evidence" value="ECO:0007669"/>
    <property type="project" value="InterPro"/>
</dbReference>